<feature type="compositionally biased region" description="Polar residues" evidence="1">
    <location>
        <begin position="34"/>
        <end position="43"/>
    </location>
</feature>
<organism evidence="2 3">
    <name type="scientific">Pseudonocardia sulfidoxydans NBRC 16205</name>
    <dbReference type="NCBI Taxonomy" id="1223511"/>
    <lineage>
        <taxon>Bacteria</taxon>
        <taxon>Bacillati</taxon>
        <taxon>Actinomycetota</taxon>
        <taxon>Actinomycetes</taxon>
        <taxon>Pseudonocardiales</taxon>
        <taxon>Pseudonocardiaceae</taxon>
        <taxon>Pseudonocardia</taxon>
    </lineage>
</organism>
<dbReference type="AlphaFoldDB" id="A0A511DLG8"/>
<comment type="caution">
    <text evidence="2">The sequence shown here is derived from an EMBL/GenBank/DDBJ whole genome shotgun (WGS) entry which is preliminary data.</text>
</comment>
<feature type="compositionally biased region" description="Basic and acidic residues" evidence="1">
    <location>
        <begin position="1"/>
        <end position="11"/>
    </location>
</feature>
<dbReference type="EMBL" id="BJVJ01000060">
    <property type="protein sequence ID" value="GEL25660.1"/>
    <property type="molecule type" value="Genomic_DNA"/>
</dbReference>
<evidence type="ECO:0000313" key="2">
    <source>
        <dbReference type="EMBL" id="GEL25660.1"/>
    </source>
</evidence>
<reference evidence="2 3" key="1">
    <citation type="submission" date="2019-07" db="EMBL/GenBank/DDBJ databases">
        <title>Whole genome shotgun sequence of Pseudonocardia sulfidoxydans NBRC 16205.</title>
        <authorList>
            <person name="Hosoyama A."/>
            <person name="Uohara A."/>
            <person name="Ohji S."/>
            <person name="Ichikawa N."/>
        </authorList>
    </citation>
    <scope>NUCLEOTIDE SEQUENCE [LARGE SCALE GENOMIC DNA]</scope>
    <source>
        <strain evidence="2 3">NBRC 16205</strain>
    </source>
</reference>
<gene>
    <name evidence="2" type="ORF">PSU4_46140</name>
</gene>
<dbReference type="Proteomes" id="UP000321685">
    <property type="component" value="Unassembled WGS sequence"/>
</dbReference>
<accession>A0A511DLG8</accession>
<proteinExistence type="predicted"/>
<sequence>MDPSRVSRDCDSCAGGARYKPVGPNPFPAKAAWRNQTESSGNGEPTWVIYRKNFPRGTSMGALKSQPAPHVDYSRRSDCEAWAAPDLSRNA</sequence>
<evidence type="ECO:0000313" key="3">
    <source>
        <dbReference type="Proteomes" id="UP000321685"/>
    </source>
</evidence>
<name>A0A511DLG8_9PSEU</name>
<keyword evidence="3" id="KW-1185">Reference proteome</keyword>
<protein>
    <submittedName>
        <fullName evidence="2">Uncharacterized protein</fullName>
    </submittedName>
</protein>
<evidence type="ECO:0000256" key="1">
    <source>
        <dbReference type="SAM" id="MobiDB-lite"/>
    </source>
</evidence>
<feature type="region of interest" description="Disordered" evidence="1">
    <location>
        <begin position="1"/>
        <end position="47"/>
    </location>
</feature>